<protein>
    <submittedName>
        <fullName evidence="2">Uncharacterized protein</fullName>
    </submittedName>
</protein>
<proteinExistence type="predicted"/>
<sequence>MKRLEMTPKDVVQITAKSERYGREQIKKIKLHYKKQPHQILTIEEYCQYSGLDYQNILIFLNAHR</sequence>
<evidence type="ECO:0000313" key="2">
    <source>
        <dbReference type="EMBL" id="WNM22094.1"/>
    </source>
</evidence>
<evidence type="ECO:0000313" key="3">
    <source>
        <dbReference type="Proteomes" id="UP001304515"/>
    </source>
</evidence>
<evidence type="ECO:0000313" key="1">
    <source>
        <dbReference type="EMBL" id="WNM18042.1"/>
    </source>
</evidence>
<name>A0AA96JAY3_9FLAO</name>
<dbReference type="EMBL" id="CP134890">
    <property type="protein sequence ID" value="WNM22094.1"/>
    <property type="molecule type" value="Genomic_DNA"/>
</dbReference>
<reference evidence="2 3" key="1">
    <citation type="submission" date="2023-09" db="EMBL/GenBank/DDBJ databases">
        <title>Flavobacterium sp. a novel bacteria isolate from Pepper rhizosphere.</title>
        <authorList>
            <person name="Peng Y."/>
            <person name="Lee J."/>
        </authorList>
    </citation>
    <scope>NUCLEOTIDE SEQUENCE [LARGE SCALE GENOMIC DNA]</scope>
    <source>
        <strain evidence="1">PMR2A8</strain>
        <strain evidence="2 3">PMTSA4</strain>
    </source>
</reference>
<organism evidence="2 3">
    <name type="scientific">Flavobacterium capsici</name>
    <dbReference type="NCBI Taxonomy" id="3075618"/>
    <lineage>
        <taxon>Bacteria</taxon>
        <taxon>Pseudomonadati</taxon>
        <taxon>Bacteroidota</taxon>
        <taxon>Flavobacteriia</taxon>
        <taxon>Flavobacteriales</taxon>
        <taxon>Flavobacteriaceae</taxon>
        <taxon>Flavobacterium</taxon>
    </lineage>
</organism>
<accession>A0AA96J179</accession>
<dbReference type="KEGG" id="fcj:RN605_01755"/>
<dbReference type="Proteomes" id="UP001304515">
    <property type="component" value="Chromosome"/>
</dbReference>
<dbReference type="RefSeq" id="WP_313321692.1">
    <property type="nucleotide sequence ID" value="NZ_CP134878.1"/>
</dbReference>
<accession>A0AA96JAY3</accession>
<dbReference type="EMBL" id="CP134878">
    <property type="protein sequence ID" value="WNM18042.1"/>
    <property type="molecule type" value="Genomic_DNA"/>
</dbReference>
<dbReference type="AlphaFoldDB" id="A0AA96JAY3"/>
<gene>
    <name evidence="2" type="ORF">RN605_01755</name>
    <name evidence="1" type="ORF">RN608_08455</name>
</gene>
<keyword evidence="3" id="KW-1185">Reference proteome</keyword>